<evidence type="ECO:0000256" key="2">
    <source>
        <dbReference type="ARBA" id="ARBA00006433"/>
    </source>
</evidence>
<feature type="transmembrane region" description="Helical" evidence="10">
    <location>
        <begin position="61"/>
        <end position="84"/>
    </location>
</feature>
<feature type="transmembrane region" description="Helical" evidence="10">
    <location>
        <begin position="120"/>
        <end position="137"/>
    </location>
</feature>
<feature type="domain" description="Citrate transporter-like" evidence="11">
    <location>
        <begin position="18"/>
        <end position="396"/>
    </location>
</feature>
<dbReference type="Pfam" id="PF03600">
    <property type="entry name" value="CitMHS"/>
    <property type="match status" value="1"/>
</dbReference>
<feature type="transmembrane region" description="Helical" evidence="10">
    <location>
        <begin position="400"/>
        <end position="419"/>
    </location>
</feature>
<dbReference type="CDD" id="cd01118">
    <property type="entry name" value="ArsB_permease"/>
    <property type="match status" value="1"/>
</dbReference>
<feature type="transmembrane region" description="Helical" evidence="10">
    <location>
        <begin position="180"/>
        <end position="203"/>
    </location>
</feature>
<dbReference type="OrthoDB" id="9774335at2"/>
<evidence type="ECO:0000313" key="12">
    <source>
        <dbReference type="EMBL" id="GEN32659.1"/>
    </source>
</evidence>
<keyword evidence="4" id="KW-0813">Transport</keyword>
<dbReference type="GO" id="GO:0046685">
    <property type="term" value="P:response to arsenic-containing substance"/>
    <property type="evidence" value="ECO:0007669"/>
    <property type="project" value="UniProtKB-KW"/>
</dbReference>
<name>A0A511V1A0_9BACL</name>
<dbReference type="InterPro" id="IPR004680">
    <property type="entry name" value="Cit_transptr-like_dom"/>
</dbReference>
<evidence type="ECO:0000313" key="13">
    <source>
        <dbReference type="Proteomes" id="UP000321157"/>
    </source>
</evidence>
<feature type="transmembrane region" description="Helical" evidence="10">
    <location>
        <begin position="144"/>
        <end position="168"/>
    </location>
</feature>
<evidence type="ECO:0000256" key="7">
    <source>
        <dbReference type="ARBA" id="ARBA00022849"/>
    </source>
</evidence>
<comment type="similarity">
    <text evidence="3">Belongs to the CitM (TC 2.A.11) transporter family.</text>
</comment>
<comment type="subcellular location">
    <subcellularLocation>
        <location evidence="1">Cell membrane</location>
        <topology evidence="1">Multi-pass membrane protein</topology>
    </subcellularLocation>
</comment>
<evidence type="ECO:0000256" key="5">
    <source>
        <dbReference type="ARBA" id="ARBA00022475"/>
    </source>
</evidence>
<dbReference type="AlphaFoldDB" id="A0A511V1A0"/>
<dbReference type="Proteomes" id="UP000321157">
    <property type="component" value="Unassembled WGS sequence"/>
</dbReference>
<keyword evidence="13" id="KW-1185">Reference proteome</keyword>
<evidence type="ECO:0000256" key="9">
    <source>
        <dbReference type="ARBA" id="ARBA00023136"/>
    </source>
</evidence>
<dbReference type="PRINTS" id="PR00758">
    <property type="entry name" value="ARSENICPUMP"/>
</dbReference>
<dbReference type="GO" id="GO:0005886">
    <property type="term" value="C:plasma membrane"/>
    <property type="evidence" value="ECO:0007669"/>
    <property type="project" value="UniProtKB-SubCell"/>
</dbReference>
<evidence type="ECO:0000259" key="11">
    <source>
        <dbReference type="Pfam" id="PF03600"/>
    </source>
</evidence>
<feature type="transmembrane region" description="Helical" evidence="10">
    <location>
        <begin position="252"/>
        <end position="273"/>
    </location>
</feature>
<evidence type="ECO:0000256" key="1">
    <source>
        <dbReference type="ARBA" id="ARBA00004651"/>
    </source>
</evidence>
<dbReference type="RefSeq" id="WP_146807966.1">
    <property type="nucleotide sequence ID" value="NZ_BJXX01000011.1"/>
</dbReference>
<feature type="transmembrane region" description="Helical" evidence="10">
    <location>
        <begin position="96"/>
        <end position="114"/>
    </location>
</feature>
<keyword evidence="9 10" id="KW-0472">Membrane</keyword>
<feature type="transmembrane region" description="Helical" evidence="10">
    <location>
        <begin position="6"/>
        <end position="22"/>
    </location>
</feature>
<proteinExistence type="inferred from homology"/>
<keyword evidence="6 10" id="KW-0812">Transmembrane</keyword>
<dbReference type="InterPro" id="IPR000802">
    <property type="entry name" value="Arsenical_pump_ArsB"/>
</dbReference>
<dbReference type="EMBL" id="BJXX01000011">
    <property type="protein sequence ID" value="GEN32659.1"/>
    <property type="molecule type" value="Genomic_DNA"/>
</dbReference>
<reference evidence="12 13" key="1">
    <citation type="submission" date="2019-07" db="EMBL/GenBank/DDBJ databases">
        <title>Whole genome shotgun sequence of Aneurinibacillus danicus NBRC 102444.</title>
        <authorList>
            <person name="Hosoyama A."/>
            <person name="Uohara A."/>
            <person name="Ohji S."/>
            <person name="Ichikawa N."/>
        </authorList>
    </citation>
    <scope>NUCLEOTIDE SEQUENCE [LARGE SCALE GENOMIC DNA]</scope>
    <source>
        <strain evidence="12 13">NBRC 102444</strain>
    </source>
</reference>
<sequence>MFDMQTWFVLCIFFATVFVIIWRPFGVNESVPAAAGAVVLFVAGVVPLQDVYYIAATVSGAAVTILSTIIMSIVMESVGFFRWAAFNLAKKANGSGLALFWYTNLLCFLMTMFFNNDGSILIATPIIIQTLTILNLKSHQKIPYLLSGVLVATGSSAPIGVSNLANLIALNIVNLDLNQYIAMMFVPSMLGIGAMLIVLFLYFKRSIPRRIPLLTQASITQMTVYYSNRTMRERYHPLAVEKHEVQEIDWNMFRVCLTLVVLIRISFFALAPLHISTEWPALAGAVLLIAVRWYYKRIGPYDVLKRTPWHILVFAFGMYVVVYGLYNTGMTSFIVEAFKAPIAESHWAAVFIPGLLLTVMSNLCNNLPSVMIGTISITEMQLASPTLQVAYLANVIGSDIGALLLPIGTLASLLWMFILRENKIPFTFGQYVKAALVAVPVGLVVSLFGLYVWTKWLFF</sequence>
<evidence type="ECO:0000256" key="8">
    <source>
        <dbReference type="ARBA" id="ARBA00022989"/>
    </source>
</evidence>
<accession>A0A511V1A0</accession>
<organism evidence="12 13">
    <name type="scientific">Aneurinibacillus danicus</name>
    <dbReference type="NCBI Taxonomy" id="267746"/>
    <lineage>
        <taxon>Bacteria</taxon>
        <taxon>Bacillati</taxon>
        <taxon>Bacillota</taxon>
        <taxon>Bacilli</taxon>
        <taxon>Bacillales</taxon>
        <taxon>Paenibacillaceae</taxon>
        <taxon>Aneurinibacillus group</taxon>
        <taxon>Aneurinibacillus</taxon>
    </lineage>
</organism>
<comment type="similarity">
    <text evidence="2">Belongs to the ArsB family.</text>
</comment>
<feature type="transmembrane region" description="Helical" evidence="10">
    <location>
        <begin position="34"/>
        <end position="55"/>
    </location>
</feature>
<keyword evidence="8 10" id="KW-1133">Transmembrane helix</keyword>
<keyword evidence="7" id="KW-0059">Arsenical resistance</keyword>
<gene>
    <name evidence="12" type="primary">arsB_1</name>
    <name evidence="12" type="ORF">ADA01nite_01190</name>
</gene>
<evidence type="ECO:0000256" key="3">
    <source>
        <dbReference type="ARBA" id="ARBA00009843"/>
    </source>
</evidence>
<dbReference type="PANTHER" id="PTHR43302">
    <property type="entry name" value="TRANSPORTER ARSB-RELATED"/>
    <property type="match status" value="1"/>
</dbReference>
<comment type="caution">
    <text evidence="12">The sequence shown here is derived from an EMBL/GenBank/DDBJ whole genome shotgun (WGS) entry which is preliminary data.</text>
</comment>
<dbReference type="GO" id="GO:0015105">
    <property type="term" value="F:arsenite transmembrane transporter activity"/>
    <property type="evidence" value="ECO:0007669"/>
    <property type="project" value="InterPro"/>
</dbReference>
<feature type="transmembrane region" description="Helical" evidence="10">
    <location>
        <begin position="307"/>
        <end position="326"/>
    </location>
</feature>
<protein>
    <submittedName>
        <fullName evidence="12">Arsenic transporter</fullName>
    </submittedName>
</protein>
<evidence type="ECO:0000256" key="10">
    <source>
        <dbReference type="SAM" id="Phobius"/>
    </source>
</evidence>
<feature type="transmembrane region" description="Helical" evidence="10">
    <location>
        <begin position="279"/>
        <end position="295"/>
    </location>
</feature>
<keyword evidence="5" id="KW-1003">Cell membrane</keyword>
<evidence type="ECO:0000256" key="4">
    <source>
        <dbReference type="ARBA" id="ARBA00022448"/>
    </source>
</evidence>
<evidence type="ECO:0000256" key="6">
    <source>
        <dbReference type="ARBA" id="ARBA00022692"/>
    </source>
</evidence>
<dbReference type="PANTHER" id="PTHR43302:SF6">
    <property type="entry name" value="ARSENICAL PUMP MEMBRANE PROTEIN-RELATED"/>
    <property type="match status" value="1"/>
</dbReference>
<feature type="transmembrane region" description="Helical" evidence="10">
    <location>
        <begin position="431"/>
        <end position="453"/>
    </location>
</feature>
<feature type="transmembrane region" description="Helical" evidence="10">
    <location>
        <begin position="346"/>
        <end position="363"/>
    </location>
</feature>